<keyword evidence="3" id="KW-1185">Reference proteome</keyword>
<dbReference type="Gene3D" id="3.40.710.10">
    <property type="entry name" value="DD-peptidase/beta-lactamase superfamily"/>
    <property type="match status" value="1"/>
</dbReference>
<gene>
    <name evidence="2" type="ORF">D7M11_15680</name>
</gene>
<organism evidence="2 3">
    <name type="scientific">Paenibacillus ginsengarvi</name>
    <dbReference type="NCBI Taxonomy" id="400777"/>
    <lineage>
        <taxon>Bacteria</taxon>
        <taxon>Bacillati</taxon>
        <taxon>Bacillota</taxon>
        <taxon>Bacilli</taxon>
        <taxon>Bacillales</taxon>
        <taxon>Paenibacillaceae</taxon>
        <taxon>Paenibacillus</taxon>
    </lineage>
</organism>
<dbReference type="InterPro" id="IPR050789">
    <property type="entry name" value="Diverse_Enzym_Activities"/>
</dbReference>
<dbReference type="Pfam" id="PF00144">
    <property type="entry name" value="Beta-lactamase"/>
    <property type="match status" value="1"/>
</dbReference>
<dbReference type="RefSeq" id="WP_120748179.1">
    <property type="nucleotide sequence ID" value="NZ_RBAH01000010.1"/>
</dbReference>
<dbReference type="GO" id="GO:0016787">
    <property type="term" value="F:hydrolase activity"/>
    <property type="evidence" value="ECO:0007669"/>
    <property type="project" value="UniProtKB-KW"/>
</dbReference>
<sequence>MELKSDVEGRVRVSPASLLAFLDGLEQLELEVNSLILLQNGQTVMEFWRTPYRQDCPQQLYSLSKSFTSIAVGIAWDRGLLRLDDPVVSFFPDKLPNTVSPNLTRMTVHHLLSMNAGHRDNIYAQVVKERDWVRAFLAQEVDARPGSFYRYSTPATYMLSAIVQRVTGQTMADFLVPVLWKPLGIPQPSWETCPMGVTAGGMGLSLTTGSIAKFGLMMLGNGMYEGKRIVSEAYIEAATAEQSDNRAGEHRADSAQGYGYQWFRCREGCYRGGGSFGQLLFVAPEHRIVLAATASFPKMDRLQTLLDLVYEHLLSPTGGGETASDSLEAAGELRGRLAGLSCPVPAVRPVPASLPFTDRAMYRMDANPQGLQTVAFHMKGGRLELRLAYGDERDGSLQLDFAEPVRGRQVFYKDLLLHEQEVVTYASWLDDSTLQLVIYYIETPYRVTYAIHFCEAAIDLRFRINVSLGIPEYDAAGYPGRAGEKHDVE</sequence>
<dbReference type="OrthoDB" id="9773047at2"/>
<accession>A0A3B0CJ62</accession>
<dbReference type="EMBL" id="RBAH01000010">
    <property type="protein sequence ID" value="RKN84016.1"/>
    <property type="molecule type" value="Genomic_DNA"/>
</dbReference>
<evidence type="ECO:0000313" key="2">
    <source>
        <dbReference type="EMBL" id="RKN84016.1"/>
    </source>
</evidence>
<dbReference type="InterPro" id="IPR012338">
    <property type="entry name" value="Beta-lactam/transpept-like"/>
</dbReference>
<reference evidence="2 3" key="1">
    <citation type="journal article" date="2007" name="Int. J. Syst. Evol. Microbiol.">
        <title>Paenibacillus ginsengarvi sp. nov., isolated from soil from ginseng cultivation.</title>
        <authorList>
            <person name="Yoon M.H."/>
            <person name="Ten L.N."/>
            <person name="Im W.T."/>
        </authorList>
    </citation>
    <scope>NUCLEOTIDE SEQUENCE [LARGE SCALE GENOMIC DNA]</scope>
    <source>
        <strain evidence="2 3">KCTC 13059</strain>
    </source>
</reference>
<proteinExistence type="predicted"/>
<name>A0A3B0CJ62_9BACL</name>
<evidence type="ECO:0000313" key="3">
    <source>
        <dbReference type="Proteomes" id="UP000282311"/>
    </source>
</evidence>
<dbReference type="Proteomes" id="UP000282311">
    <property type="component" value="Unassembled WGS sequence"/>
</dbReference>
<dbReference type="PANTHER" id="PTHR43283">
    <property type="entry name" value="BETA-LACTAMASE-RELATED"/>
    <property type="match status" value="1"/>
</dbReference>
<dbReference type="AlphaFoldDB" id="A0A3B0CJ62"/>
<evidence type="ECO:0000259" key="1">
    <source>
        <dbReference type="Pfam" id="PF00144"/>
    </source>
</evidence>
<protein>
    <submittedName>
        <fullName evidence="2">Class C beta-lactamase-related serine hydrolase</fullName>
    </submittedName>
</protein>
<keyword evidence="2" id="KW-0378">Hydrolase</keyword>
<dbReference type="SUPFAM" id="SSF56601">
    <property type="entry name" value="beta-lactamase/transpeptidase-like"/>
    <property type="match status" value="1"/>
</dbReference>
<feature type="domain" description="Beta-lactamase-related" evidence="1">
    <location>
        <begin position="35"/>
        <end position="297"/>
    </location>
</feature>
<comment type="caution">
    <text evidence="2">The sequence shown here is derived from an EMBL/GenBank/DDBJ whole genome shotgun (WGS) entry which is preliminary data.</text>
</comment>
<dbReference type="PANTHER" id="PTHR43283:SF7">
    <property type="entry name" value="BETA-LACTAMASE-RELATED DOMAIN-CONTAINING PROTEIN"/>
    <property type="match status" value="1"/>
</dbReference>
<dbReference type="InterPro" id="IPR001466">
    <property type="entry name" value="Beta-lactam-related"/>
</dbReference>